<dbReference type="InterPro" id="IPR058192">
    <property type="entry name" value="WHD_ROQ1-like"/>
</dbReference>
<dbReference type="GO" id="GO:0043531">
    <property type="term" value="F:ADP binding"/>
    <property type="evidence" value="ECO:0007669"/>
    <property type="project" value="InterPro"/>
</dbReference>
<evidence type="ECO:0000259" key="9">
    <source>
        <dbReference type="PROSITE" id="PS50104"/>
    </source>
</evidence>
<dbReference type="Proteomes" id="UP001324115">
    <property type="component" value="Unassembled WGS sequence"/>
</dbReference>
<evidence type="ECO:0000256" key="2">
    <source>
        <dbReference type="ARBA" id="ARBA00022614"/>
    </source>
</evidence>
<dbReference type="PANTHER" id="PTHR11017:SF559">
    <property type="entry name" value="DISEASE RESISTANCE PROTEIN CHL1"/>
    <property type="match status" value="1"/>
</dbReference>
<dbReference type="InterPro" id="IPR044974">
    <property type="entry name" value="Disease_R_plants"/>
</dbReference>
<feature type="region of interest" description="Disordered" evidence="8">
    <location>
        <begin position="1141"/>
        <end position="1169"/>
    </location>
</feature>
<dbReference type="Pfam" id="PF00931">
    <property type="entry name" value="NB-ARC"/>
    <property type="match status" value="1"/>
</dbReference>
<protein>
    <recommendedName>
        <fullName evidence="1">ADP-ribosyl cyclase/cyclic ADP-ribose hydrolase</fullName>
        <ecNumber evidence="1">3.2.2.6</ecNumber>
    </recommendedName>
</protein>
<dbReference type="InterPro" id="IPR045344">
    <property type="entry name" value="C-JID"/>
</dbReference>
<dbReference type="InterPro" id="IPR042197">
    <property type="entry name" value="Apaf_helical"/>
</dbReference>
<gene>
    <name evidence="10" type="ORF">RGQ29_033157</name>
</gene>
<dbReference type="InterPro" id="IPR002182">
    <property type="entry name" value="NB-ARC"/>
</dbReference>
<evidence type="ECO:0000256" key="8">
    <source>
        <dbReference type="SAM" id="MobiDB-lite"/>
    </source>
</evidence>
<dbReference type="InterPro" id="IPR027417">
    <property type="entry name" value="P-loop_NTPase"/>
</dbReference>
<dbReference type="InterPro" id="IPR000157">
    <property type="entry name" value="TIR_dom"/>
</dbReference>
<feature type="compositionally biased region" description="Low complexity" evidence="8">
    <location>
        <begin position="1"/>
        <end position="20"/>
    </location>
</feature>
<dbReference type="Gene3D" id="3.40.50.10140">
    <property type="entry name" value="Toll/interleukin-1 receptor homology (TIR) domain"/>
    <property type="match status" value="1"/>
</dbReference>
<dbReference type="PANTHER" id="PTHR11017">
    <property type="entry name" value="LEUCINE-RICH REPEAT-CONTAINING PROTEIN"/>
    <property type="match status" value="1"/>
</dbReference>
<dbReference type="Pfam" id="PF23286">
    <property type="entry name" value="LRR_13"/>
    <property type="match status" value="1"/>
</dbReference>
<dbReference type="InterPro" id="IPR003591">
    <property type="entry name" value="Leu-rich_rpt_typical-subtyp"/>
</dbReference>
<evidence type="ECO:0000256" key="5">
    <source>
        <dbReference type="ARBA" id="ARBA00022821"/>
    </source>
</evidence>
<dbReference type="EMBL" id="JAXUIC010000347">
    <property type="protein sequence ID" value="KAK4543038.1"/>
    <property type="molecule type" value="Genomic_DNA"/>
</dbReference>
<dbReference type="GO" id="GO:0007165">
    <property type="term" value="P:signal transduction"/>
    <property type="evidence" value="ECO:0007669"/>
    <property type="project" value="InterPro"/>
</dbReference>
<dbReference type="AlphaFoldDB" id="A0AAN7DV49"/>
<keyword evidence="6" id="KW-0520">NAD</keyword>
<keyword evidence="5" id="KW-0611">Plant defense</keyword>
<feature type="domain" description="TIR" evidence="9">
    <location>
        <begin position="24"/>
        <end position="190"/>
    </location>
</feature>
<dbReference type="InterPro" id="IPR001611">
    <property type="entry name" value="Leu-rich_rpt"/>
</dbReference>
<name>A0AAN7DV49_QUERU</name>
<evidence type="ECO:0000256" key="7">
    <source>
        <dbReference type="ARBA" id="ARBA00047304"/>
    </source>
</evidence>
<dbReference type="GO" id="GO:0006952">
    <property type="term" value="P:defense response"/>
    <property type="evidence" value="ECO:0007669"/>
    <property type="project" value="InterPro"/>
</dbReference>
<dbReference type="Gene3D" id="1.10.8.430">
    <property type="entry name" value="Helical domain of apoptotic protease-activating factors"/>
    <property type="match status" value="1"/>
</dbReference>
<sequence length="1207" mass="136419">MATQATSSSFSSTSSSSSSSCPQWKYDVFLSFCGVDTRKNFTDHLYTALKQKGIITFRDDEKLERGTYISQELLKAIEESKYAIIILSTNYASSRWCLIELAKIVECMKKTYLTVLPVFYHVDPSDVRNQSGTLAEAFTKHEEDTKVNTKDVQVWKAALKDIGHIAGWHLHDRHESIVIQEILKRISSKLNLIFQSTVSKDLVGIESRMKEMLDLYLDEGLGGVRFVGICGMGGIGKTTIAQEISKRISSNFEASGFIANVREETKNQSLVSLQTQLLSKILMESEIKIWNVSDGISVIANRLRNKKVLIVLDDVDGEEQLEALAGKHDWFGLGSRIIVTSRDIHLLRRHGVDDVYTPKGLNDDEALELFSWRAFKKPHPEENYADLSRDFVSYANGLPLALSILGSSLFGKRTDAWRSACDKLRTESNRDILNILQISFDGLMDTQKELFLDIACFFKGEKKDCIRDILESFGYHPDYNIDVLMDRSLITIDKNGTLWMHDLLQNMGQEIVHRESPKEPSGRSRLWIYEDVIRALKNNIGTEVVEGIKLKVPFQKVEHLSAEAFSKMKNLRLLEIGDMQPQHNLFRGNVQLPNGLSYLSNELRIIKWHGYPLKSMPTGFQPNKLVELRMTGSFIKQLWKGIMNLNELRLIDLSFSHNLIEMPDLSGAPKLKQLILTNCTRLHKIHASLGDLKQLIRLEMSGCKSLESLPQKISLEALKIFNLGGCSRLKKLPEIVGNMPRLLSLYLNGTAIKELLIPTEHLTGLIEQDPKNLGNIEGLETLFVDGTAITRLPSSFVLLKNLKSLSLNGCEGLSSISSNKLFRFPSIRKKRKDPTGMLGRSLSNLWSLTHLYLSYCNLWSIPDGIGCLSSLKYLHLEGNNFVWLPKSIARLSNLTCLFVGGCTRLRTLPGLPLNIEFIDAWDCTSLEIPLRPENGPYPELNLLNCVQLINYGDILLSTLRHHIQFKGDERYRIAIPGGEIPKWFINQSVGNSMNLQVPSDLCKKLMGVAVCAVSVSPQNPSLHEYRLLEYSLKVNGRYTDLPGGFSFWERFGKIELYHLSQGYLPCKKRGRSWNENLSQTNADGFSQIEIEFLTGGLEVTKCGVRLIFEQDVEDLNRTMPVCSSSSITPYEDDFKDLAKDTKTKRSRDDYDGDEAGTSGEAHKDKATLIVKKRNPSESSSFDESVQLIIHFSLNFCLSQRRICRINR</sequence>
<keyword evidence="11" id="KW-1185">Reference proteome</keyword>
<evidence type="ECO:0000256" key="6">
    <source>
        <dbReference type="ARBA" id="ARBA00023027"/>
    </source>
</evidence>
<dbReference type="Gene3D" id="3.40.50.300">
    <property type="entry name" value="P-loop containing nucleotide triphosphate hydrolases"/>
    <property type="match status" value="1"/>
</dbReference>
<dbReference type="Pfam" id="PF20160">
    <property type="entry name" value="C-JID"/>
    <property type="match status" value="1"/>
</dbReference>
<dbReference type="EC" id="3.2.2.6" evidence="1"/>
<evidence type="ECO:0000256" key="4">
    <source>
        <dbReference type="ARBA" id="ARBA00022801"/>
    </source>
</evidence>
<evidence type="ECO:0000256" key="1">
    <source>
        <dbReference type="ARBA" id="ARBA00011982"/>
    </source>
</evidence>
<dbReference type="InterPro" id="IPR058546">
    <property type="entry name" value="RPS4B/Roq1-like_LRR"/>
</dbReference>
<evidence type="ECO:0000256" key="3">
    <source>
        <dbReference type="ARBA" id="ARBA00022737"/>
    </source>
</evidence>
<evidence type="ECO:0000313" key="10">
    <source>
        <dbReference type="EMBL" id="KAK4543038.1"/>
    </source>
</evidence>
<keyword evidence="3" id="KW-0677">Repeat</keyword>
<comment type="caution">
    <text evidence="10">The sequence shown here is derived from an EMBL/GenBank/DDBJ whole genome shotgun (WGS) entry which is preliminary data.</text>
</comment>
<dbReference type="Pfam" id="PF01582">
    <property type="entry name" value="TIR"/>
    <property type="match status" value="1"/>
</dbReference>
<dbReference type="Pfam" id="PF23282">
    <property type="entry name" value="WHD_ROQ1"/>
    <property type="match status" value="1"/>
</dbReference>
<dbReference type="PRINTS" id="PR00364">
    <property type="entry name" value="DISEASERSIST"/>
</dbReference>
<dbReference type="PROSITE" id="PS51450">
    <property type="entry name" value="LRR"/>
    <property type="match status" value="1"/>
</dbReference>
<proteinExistence type="predicted"/>
<keyword evidence="2" id="KW-0433">Leucine-rich repeat</keyword>
<comment type="catalytic activity">
    <reaction evidence="7">
        <text>NAD(+) + H2O = ADP-D-ribose + nicotinamide + H(+)</text>
        <dbReference type="Rhea" id="RHEA:16301"/>
        <dbReference type="ChEBI" id="CHEBI:15377"/>
        <dbReference type="ChEBI" id="CHEBI:15378"/>
        <dbReference type="ChEBI" id="CHEBI:17154"/>
        <dbReference type="ChEBI" id="CHEBI:57540"/>
        <dbReference type="ChEBI" id="CHEBI:57967"/>
        <dbReference type="EC" id="3.2.2.6"/>
    </reaction>
    <physiologicalReaction direction="left-to-right" evidence="7">
        <dbReference type="Rhea" id="RHEA:16302"/>
    </physiologicalReaction>
</comment>
<feature type="region of interest" description="Disordered" evidence="8">
    <location>
        <begin position="1"/>
        <end position="22"/>
    </location>
</feature>
<dbReference type="SUPFAM" id="SSF52058">
    <property type="entry name" value="L domain-like"/>
    <property type="match status" value="1"/>
</dbReference>
<keyword evidence="4" id="KW-0378">Hydrolase</keyword>
<dbReference type="PROSITE" id="PS50104">
    <property type="entry name" value="TIR"/>
    <property type="match status" value="1"/>
</dbReference>
<dbReference type="SMART" id="SM00255">
    <property type="entry name" value="TIR"/>
    <property type="match status" value="1"/>
</dbReference>
<dbReference type="Gene3D" id="3.80.10.10">
    <property type="entry name" value="Ribonuclease Inhibitor"/>
    <property type="match status" value="2"/>
</dbReference>
<reference evidence="10 11" key="1">
    <citation type="journal article" date="2023" name="G3 (Bethesda)">
        <title>A haplotype-resolved chromosome-scale genome for Quercus rubra L. provides insights into the genetics of adaptive traits for red oak species.</title>
        <authorList>
            <person name="Kapoor B."/>
            <person name="Jenkins J."/>
            <person name="Schmutz J."/>
            <person name="Zhebentyayeva T."/>
            <person name="Kuelheim C."/>
            <person name="Coggeshall M."/>
            <person name="Heim C."/>
            <person name="Lasky J.R."/>
            <person name="Leites L."/>
            <person name="Islam-Faridi N."/>
            <person name="Romero-Severson J."/>
            <person name="DeLeo V.L."/>
            <person name="Lucas S.M."/>
            <person name="Lazic D."/>
            <person name="Gailing O."/>
            <person name="Carlson J."/>
            <person name="Staton M."/>
        </authorList>
    </citation>
    <scope>NUCLEOTIDE SEQUENCE [LARGE SCALE GENOMIC DNA]</scope>
    <source>
        <strain evidence="10">Pseudo-F2</strain>
    </source>
</reference>
<accession>A0AAN7DV49</accession>
<dbReference type="InterPro" id="IPR032675">
    <property type="entry name" value="LRR_dom_sf"/>
</dbReference>
<dbReference type="InterPro" id="IPR035897">
    <property type="entry name" value="Toll_tir_struct_dom_sf"/>
</dbReference>
<dbReference type="SUPFAM" id="SSF52540">
    <property type="entry name" value="P-loop containing nucleoside triphosphate hydrolases"/>
    <property type="match status" value="1"/>
</dbReference>
<dbReference type="SMART" id="SM00369">
    <property type="entry name" value="LRR_TYP"/>
    <property type="match status" value="2"/>
</dbReference>
<evidence type="ECO:0000313" key="11">
    <source>
        <dbReference type="Proteomes" id="UP001324115"/>
    </source>
</evidence>
<dbReference type="GO" id="GO:0061809">
    <property type="term" value="F:NAD+ nucleosidase activity, cyclic ADP-ribose generating"/>
    <property type="evidence" value="ECO:0007669"/>
    <property type="project" value="UniProtKB-EC"/>
</dbReference>
<organism evidence="10 11">
    <name type="scientific">Quercus rubra</name>
    <name type="common">Northern red oak</name>
    <name type="synonym">Quercus borealis</name>
    <dbReference type="NCBI Taxonomy" id="3512"/>
    <lineage>
        <taxon>Eukaryota</taxon>
        <taxon>Viridiplantae</taxon>
        <taxon>Streptophyta</taxon>
        <taxon>Embryophyta</taxon>
        <taxon>Tracheophyta</taxon>
        <taxon>Spermatophyta</taxon>
        <taxon>Magnoliopsida</taxon>
        <taxon>eudicotyledons</taxon>
        <taxon>Gunneridae</taxon>
        <taxon>Pentapetalae</taxon>
        <taxon>rosids</taxon>
        <taxon>fabids</taxon>
        <taxon>Fagales</taxon>
        <taxon>Fagaceae</taxon>
        <taxon>Quercus</taxon>
    </lineage>
</organism>
<dbReference type="SUPFAM" id="SSF52200">
    <property type="entry name" value="Toll/Interleukin receptor TIR domain"/>
    <property type="match status" value="1"/>
</dbReference>
<dbReference type="FunFam" id="3.40.50.10140:FF:000007">
    <property type="entry name" value="Disease resistance protein (TIR-NBS-LRR class)"/>
    <property type="match status" value="1"/>
</dbReference>